<proteinExistence type="predicted"/>
<protein>
    <recommendedName>
        <fullName evidence="3">SipW-cognate class signal peptide</fullName>
    </recommendedName>
</protein>
<reference evidence="1 2" key="1">
    <citation type="journal article" date="2019" name="Int. J. Syst. Evol. Microbiol.">
        <title>The Global Catalogue of Microorganisms (GCM) 10K type strain sequencing project: providing services to taxonomists for standard genome sequencing and annotation.</title>
        <authorList>
            <consortium name="The Broad Institute Genomics Platform"/>
            <consortium name="The Broad Institute Genome Sequencing Center for Infectious Disease"/>
            <person name="Wu L."/>
            <person name="Ma J."/>
        </authorList>
    </citation>
    <scope>NUCLEOTIDE SEQUENCE [LARGE SCALE GENOMIC DNA]</scope>
    <source>
        <strain evidence="1 2">XZGYJ-43</strain>
    </source>
</reference>
<dbReference type="Proteomes" id="UP001596447">
    <property type="component" value="Unassembled WGS sequence"/>
</dbReference>
<dbReference type="InterPro" id="IPR006311">
    <property type="entry name" value="TAT_signal"/>
</dbReference>
<evidence type="ECO:0008006" key="3">
    <source>
        <dbReference type="Google" id="ProtNLM"/>
    </source>
</evidence>
<evidence type="ECO:0000313" key="2">
    <source>
        <dbReference type="Proteomes" id="UP001596447"/>
    </source>
</evidence>
<accession>A0ABD5Z375</accession>
<dbReference type="AlphaFoldDB" id="A0ABD5Z375"/>
<keyword evidence="2" id="KW-1185">Reference proteome</keyword>
<dbReference type="EMBL" id="JBHTAR010000011">
    <property type="protein sequence ID" value="MFC7199648.1"/>
    <property type="molecule type" value="Genomic_DNA"/>
</dbReference>
<gene>
    <name evidence="1" type="ORF">ACFQJ9_09520</name>
</gene>
<dbReference type="RefSeq" id="WP_279529576.1">
    <property type="nucleotide sequence ID" value="NZ_CP122312.1"/>
</dbReference>
<name>A0ABD5Z375_9EURY</name>
<comment type="caution">
    <text evidence="1">The sequence shown here is derived from an EMBL/GenBank/DDBJ whole genome shotgun (WGS) entry which is preliminary data.</text>
</comment>
<organism evidence="1 2">
    <name type="scientific">Halospeciosus flavus</name>
    <dbReference type="NCBI Taxonomy" id="3032283"/>
    <lineage>
        <taxon>Archaea</taxon>
        <taxon>Methanobacteriati</taxon>
        <taxon>Methanobacteriota</taxon>
        <taxon>Stenosarchaea group</taxon>
        <taxon>Halobacteria</taxon>
        <taxon>Halobacteriales</taxon>
        <taxon>Halobacteriaceae</taxon>
        <taxon>Halospeciosus</taxon>
    </lineage>
</organism>
<dbReference type="PROSITE" id="PS51318">
    <property type="entry name" value="TAT"/>
    <property type="match status" value="1"/>
</dbReference>
<evidence type="ECO:0000313" key="1">
    <source>
        <dbReference type="EMBL" id="MFC7199648.1"/>
    </source>
</evidence>
<sequence>MSDRRLSRRQIIAGLSAVGLAGGFSSAALGRGTLSYLRDTEVLDSTLRGGEFDLVVEWDHHGKTGVADGTTVTLPLGTLDADTREDAATMTVSLPTPDANPAVVWVRADCPVPERSLLAEQLSMTLLVGDCSSEPTVLTSGSVREVAETLRNGINLTAALEEDCLDPGETVCLYASWTLDDAYAGSESITWPLTFGAVQCRHDDGTSPFPTVETGGCAGPAPCECCTPIGKLDVDPRESNVPSENYLPPGRYAFNEGSADYELVVTESVEKDDGETVGVAFTLDPVGDTPAPRLCRVELVGSTARATYEVLKLGAPDASTPGVLFAPLKQGVEEADSLDDYLGISHITVSICQQQSADGSCAEPPDWYHTE</sequence>